<evidence type="ECO:0000256" key="4">
    <source>
        <dbReference type="ARBA" id="ARBA00022723"/>
    </source>
</evidence>
<keyword evidence="6" id="KW-0408">Iron</keyword>
<dbReference type="AlphaFoldDB" id="A0A2K8N3P1"/>
<comment type="cofactor">
    <cofactor evidence="8">
        <name>[2Fe-2S] cluster</name>
        <dbReference type="ChEBI" id="CHEBI:190135"/>
    </cofactor>
</comment>
<feature type="domain" description="2Fe-2S ferredoxin-type" evidence="9">
    <location>
        <begin position="2"/>
        <end position="95"/>
    </location>
</feature>
<dbReference type="OrthoDB" id="573132at2"/>
<dbReference type="InterPro" id="IPR036010">
    <property type="entry name" value="2Fe-2S_ferredoxin-like_sf"/>
</dbReference>
<evidence type="ECO:0000256" key="5">
    <source>
        <dbReference type="ARBA" id="ARBA00022982"/>
    </source>
</evidence>
<comment type="similarity">
    <text evidence="1">Belongs to the 2Fe2S plant-type ferredoxin family.</text>
</comment>
<evidence type="ECO:0000256" key="7">
    <source>
        <dbReference type="ARBA" id="ARBA00023014"/>
    </source>
</evidence>
<keyword evidence="3" id="KW-0001">2Fe-2S</keyword>
<dbReference type="KEGG" id="kyr:CVV65_03255"/>
<keyword evidence="2" id="KW-0813">Transport</keyword>
<name>A0A2K8N3P1_9BACL</name>
<evidence type="ECO:0000259" key="9">
    <source>
        <dbReference type="PROSITE" id="PS51085"/>
    </source>
</evidence>
<dbReference type="Proteomes" id="UP000231932">
    <property type="component" value="Chromosome"/>
</dbReference>
<proteinExistence type="inferred from homology"/>
<dbReference type="SUPFAM" id="SSF54292">
    <property type="entry name" value="2Fe-2S ferredoxin-like"/>
    <property type="match status" value="1"/>
</dbReference>
<evidence type="ECO:0000256" key="8">
    <source>
        <dbReference type="ARBA" id="ARBA00034078"/>
    </source>
</evidence>
<evidence type="ECO:0000313" key="11">
    <source>
        <dbReference type="Proteomes" id="UP000231932"/>
    </source>
</evidence>
<dbReference type="PANTHER" id="PTHR43112">
    <property type="entry name" value="FERREDOXIN"/>
    <property type="match status" value="1"/>
</dbReference>
<keyword evidence="11" id="KW-1185">Reference proteome</keyword>
<dbReference type="EMBL" id="CP024955">
    <property type="protein sequence ID" value="ATY84088.1"/>
    <property type="molecule type" value="Genomic_DNA"/>
</dbReference>
<dbReference type="CDD" id="cd00207">
    <property type="entry name" value="fer2"/>
    <property type="match status" value="1"/>
</dbReference>
<dbReference type="InterPro" id="IPR006058">
    <property type="entry name" value="2Fe2S_fd_BS"/>
</dbReference>
<keyword evidence="4" id="KW-0479">Metal-binding</keyword>
<evidence type="ECO:0000313" key="10">
    <source>
        <dbReference type="EMBL" id="ATY84088.1"/>
    </source>
</evidence>
<gene>
    <name evidence="10" type="ORF">CVV65_03255</name>
</gene>
<evidence type="ECO:0000256" key="1">
    <source>
        <dbReference type="ARBA" id="ARBA00007874"/>
    </source>
</evidence>
<dbReference type="PROSITE" id="PS51085">
    <property type="entry name" value="2FE2S_FER_2"/>
    <property type="match status" value="1"/>
</dbReference>
<keyword evidence="5" id="KW-0249">Electron transport</keyword>
<keyword evidence="7" id="KW-0411">Iron-sulfur</keyword>
<dbReference type="Gene3D" id="3.10.20.30">
    <property type="match status" value="1"/>
</dbReference>
<evidence type="ECO:0000256" key="6">
    <source>
        <dbReference type="ARBA" id="ARBA00023004"/>
    </source>
</evidence>
<sequence>MFNVEIVDSFYEKEKPFFSCTNQQSLLDAMRLQGVRIKYACKVGGCGLCKIKVVEGEYRRGTCSVSGLPYDERLQNYTLACKTYPTSDMKILIQI</sequence>
<accession>A0A2K8N3P1</accession>
<dbReference type="PROSITE" id="PS00197">
    <property type="entry name" value="2FE2S_FER_1"/>
    <property type="match status" value="1"/>
</dbReference>
<dbReference type="PANTHER" id="PTHR43112:SF3">
    <property type="entry name" value="FERREDOXIN-2, CHLOROPLASTIC"/>
    <property type="match status" value="1"/>
</dbReference>
<dbReference type="InterPro" id="IPR001041">
    <property type="entry name" value="2Fe-2S_ferredoxin-type"/>
</dbReference>
<reference evidence="11" key="1">
    <citation type="submission" date="2017-11" db="EMBL/GenBank/DDBJ databases">
        <title>Complete Genome Sequence of Kyrpidia sp. Strain EA-1, a thermophilic, hydrogen-oxidizing Bacterium, isolated from the Azores.</title>
        <authorList>
            <person name="Reiner J.E."/>
            <person name="Lapp C.J."/>
            <person name="Bunk B."/>
            <person name="Gescher J."/>
        </authorList>
    </citation>
    <scope>NUCLEOTIDE SEQUENCE [LARGE SCALE GENOMIC DNA]</scope>
    <source>
        <strain evidence="11">EA-1</strain>
    </source>
</reference>
<dbReference type="Pfam" id="PF00111">
    <property type="entry name" value="Fer2"/>
    <property type="match status" value="1"/>
</dbReference>
<dbReference type="GO" id="GO:0051537">
    <property type="term" value="F:2 iron, 2 sulfur cluster binding"/>
    <property type="evidence" value="ECO:0007669"/>
    <property type="project" value="UniProtKB-KW"/>
</dbReference>
<evidence type="ECO:0000256" key="3">
    <source>
        <dbReference type="ARBA" id="ARBA00022714"/>
    </source>
</evidence>
<protein>
    <submittedName>
        <fullName evidence="10">Ferredoxin</fullName>
    </submittedName>
</protein>
<dbReference type="InterPro" id="IPR012675">
    <property type="entry name" value="Beta-grasp_dom_sf"/>
</dbReference>
<dbReference type="GO" id="GO:0046872">
    <property type="term" value="F:metal ion binding"/>
    <property type="evidence" value="ECO:0007669"/>
    <property type="project" value="UniProtKB-KW"/>
</dbReference>
<evidence type="ECO:0000256" key="2">
    <source>
        <dbReference type="ARBA" id="ARBA00022448"/>
    </source>
</evidence>
<organism evidence="10 11">
    <name type="scientific">Kyrpidia spormannii</name>
    <dbReference type="NCBI Taxonomy" id="2055160"/>
    <lineage>
        <taxon>Bacteria</taxon>
        <taxon>Bacillati</taxon>
        <taxon>Bacillota</taxon>
        <taxon>Bacilli</taxon>
        <taxon>Bacillales</taxon>
        <taxon>Alicyclobacillaceae</taxon>
        <taxon>Kyrpidia</taxon>
    </lineage>
</organism>